<reference evidence="1" key="1">
    <citation type="journal article" date="2022" name="bioRxiv">
        <title>Sequencing and chromosome-scale assembly of the giantPleurodeles waltlgenome.</title>
        <authorList>
            <person name="Brown T."/>
            <person name="Elewa A."/>
            <person name="Iarovenko S."/>
            <person name="Subramanian E."/>
            <person name="Araus A.J."/>
            <person name="Petzold A."/>
            <person name="Susuki M."/>
            <person name="Suzuki K.-i.T."/>
            <person name="Hayashi T."/>
            <person name="Toyoda A."/>
            <person name="Oliveira C."/>
            <person name="Osipova E."/>
            <person name="Leigh N.D."/>
            <person name="Simon A."/>
            <person name="Yun M.H."/>
        </authorList>
    </citation>
    <scope>NUCLEOTIDE SEQUENCE</scope>
    <source>
        <strain evidence="1">20211129_DDA</strain>
        <tissue evidence="1">Liver</tissue>
    </source>
</reference>
<sequence length="91" mass="9755">MFSLAQLRFQFYLWRPHAAVPAASDLCLMPLVVDERGTSGGGSSSGFIIGEPQLVLCREGLHIDTMPLLAPGCHVQDAASDQCSSVLILLQ</sequence>
<gene>
    <name evidence="1" type="ORF">NDU88_001998</name>
</gene>
<dbReference type="EMBL" id="JANPWB010000012">
    <property type="protein sequence ID" value="KAJ1113756.1"/>
    <property type="molecule type" value="Genomic_DNA"/>
</dbReference>
<dbReference type="Proteomes" id="UP001066276">
    <property type="component" value="Chromosome 8"/>
</dbReference>
<evidence type="ECO:0000313" key="1">
    <source>
        <dbReference type="EMBL" id="KAJ1113756.1"/>
    </source>
</evidence>
<proteinExistence type="predicted"/>
<organism evidence="1 2">
    <name type="scientific">Pleurodeles waltl</name>
    <name type="common">Iberian ribbed newt</name>
    <dbReference type="NCBI Taxonomy" id="8319"/>
    <lineage>
        <taxon>Eukaryota</taxon>
        <taxon>Metazoa</taxon>
        <taxon>Chordata</taxon>
        <taxon>Craniata</taxon>
        <taxon>Vertebrata</taxon>
        <taxon>Euteleostomi</taxon>
        <taxon>Amphibia</taxon>
        <taxon>Batrachia</taxon>
        <taxon>Caudata</taxon>
        <taxon>Salamandroidea</taxon>
        <taxon>Salamandridae</taxon>
        <taxon>Pleurodelinae</taxon>
        <taxon>Pleurodeles</taxon>
    </lineage>
</organism>
<comment type="caution">
    <text evidence="1">The sequence shown here is derived from an EMBL/GenBank/DDBJ whole genome shotgun (WGS) entry which is preliminary data.</text>
</comment>
<protein>
    <submittedName>
        <fullName evidence="1">Uncharacterized protein</fullName>
    </submittedName>
</protein>
<dbReference type="AlphaFoldDB" id="A0AAV7NE46"/>
<keyword evidence="2" id="KW-1185">Reference proteome</keyword>
<evidence type="ECO:0000313" key="2">
    <source>
        <dbReference type="Proteomes" id="UP001066276"/>
    </source>
</evidence>
<accession>A0AAV7NE46</accession>
<name>A0AAV7NE46_PLEWA</name>